<evidence type="ECO:0000313" key="8">
    <source>
        <dbReference type="EnsemblMetazoa" id="G640.17:cds"/>
    </source>
</evidence>
<comment type="function">
    <text evidence="7">Putative phospholipase.</text>
</comment>
<dbReference type="GO" id="GO:0005576">
    <property type="term" value="C:extracellular region"/>
    <property type="evidence" value="ECO:0007669"/>
    <property type="project" value="TreeGrafter"/>
</dbReference>
<keyword evidence="4 7" id="KW-0442">Lipid degradation</keyword>
<proteinExistence type="inferred from homology"/>
<evidence type="ECO:0000256" key="7">
    <source>
        <dbReference type="RuleBase" id="RU364138"/>
    </source>
</evidence>
<reference evidence="8" key="1">
    <citation type="submission" date="2022-08" db="UniProtKB">
        <authorList>
            <consortium name="EnsemblMetazoa"/>
        </authorList>
    </citation>
    <scope>IDENTIFICATION</scope>
    <source>
        <strain evidence="8">05x7-T-G4-1.051#20</strain>
    </source>
</reference>
<dbReference type="GO" id="GO:0009395">
    <property type="term" value="P:phospholipid catabolic process"/>
    <property type="evidence" value="ECO:0007669"/>
    <property type="project" value="TreeGrafter"/>
</dbReference>
<evidence type="ECO:0000256" key="1">
    <source>
        <dbReference type="ARBA" id="ARBA00007835"/>
    </source>
</evidence>
<evidence type="ECO:0000256" key="3">
    <source>
        <dbReference type="ARBA" id="ARBA00022801"/>
    </source>
</evidence>
<keyword evidence="3 7" id="KW-0378">Hydrolase</keyword>
<feature type="signal peptide" evidence="7">
    <location>
        <begin position="1"/>
        <end position="20"/>
    </location>
</feature>
<keyword evidence="5 7" id="KW-0443">Lipid metabolism</keyword>
<evidence type="ECO:0000256" key="5">
    <source>
        <dbReference type="ARBA" id="ARBA00023098"/>
    </source>
</evidence>
<evidence type="ECO:0000256" key="2">
    <source>
        <dbReference type="ARBA" id="ARBA00022729"/>
    </source>
</evidence>
<dbReference type="InterPro" id="IPR043041">
    <property type="entry name" value="PLipase_B-like_dom2"/>
</dbReference>
<dbReference type="Gene3D" id="1.10.439.20">
    <property type="entry name" value="Phospholipase B-like, domain 2"/>
    <property type="match status" value="1"/>
</dbReference>
<dbReference type="EC" id="3.1.1.-" evidence="7"/>
<keyword evidence="6" id="KW-0325">Glycoprotein</keyword>
<evidence type="ECO:0000256" key="6">
    <source>
        <dbReference type="ARBA" id="ARBA00023180"/>
    </source>
</evidence>
<keyword evidence="2 7" id="KW-0732">Signal</keyword>
<name>A0A8W8NIU8_MAGGI</name>
<dbReference type="AlphaFoldDB" id="A0A8W8NIU8"/>
<organism evidence="8 9">
    <name type="scientific">Magallana gigas</name>
    <name type="common">Pacific oyster</name>
    <name type="synonym">Crassostrea gigas</name>
    <dbReference type="NCBI Taxonomy" id="29159"/>
    <lineage>
        <taxon>Eukaryota</taxon>
        <taxon>Metazoa</taxon>
        <taxon>Spiralia</taxon>
        <taxon>Lophotrochozoa</taxon>
        <taxon>Mollusca</taxon>
        <taxon>Bivalvia</taxon>
        <taxon>Autobranchia</taxon>
        <taxon>Pteriomorphia</taxon>
        <taxon>Ostreida</taxon>
        <taxon>Ostreoidea</taxon>
        <taxon>Ostreidae</taxon>
        <taxon>Magallana</taxon>
    </lineage>
</organism>
<dbReference type="PANTHER" id="PTHR12370">
    <property type="entry name" value="PHOSPHOLIPASE B-RELATED"/>
    <property type="match status" value="1"/>
</dbReference>
<dbReference type="Pfam" id="PF04916">
    <property type="entry name" value="Phospholip_B"/>
    <property type="match status" value="1"/>
</dbReference>
<comment type="similarity">
    <text evidence="1 7">Belongs to the phospholipase B-like family.</text>
</comment>
<evidence type="ECO:0000256" key="4">
    <source>
        <dbReference type="ARBA" id="ARBA00022963"/>
    </source>
</evidence>
<dbReference type="InterPro" id="IPR007000">
    <property type="entry name" value="PLipase_B-like"/>
</dbReference>
<dbReference type="PANTHER" id="PTHR12370:SF1">
    <property type="entry name" value="PHOSPHOLIPASE B-LIKE 1"/>
    <property type="match status" value="1"/>
</dbReference>
<accession>A0A8W8NIU8</accession>
<protein>
    <recommendedName>
        <fullName evidence="7">Phospholipase B-like</fullName>
        <ecNumber evidence="7">3.1.1.-</ecNumber>
    </recommendedName>
</protein>
<dbReference type="EnsemblMetazoa" id="G640.17">
    <property type="protein sequence ID" value="G640.17:cds"/>
    <property type="gene ID" value="G640"/>
</dbReference>
<dbReference type="InterPro" id="IPR043040">
    <property type="entry name" value="PLipase_B-like_dom1"/>
</dbReference>
<sequence>MIERSLRVLLLLQFLYFATGEYNYGTVTCKNQACKYRPNVLDYKATACGTYNDTLTQTGWGVLDIVGGQGDDADLDIMYGAGYLEGVFTAERIWQHYQNVQDFFFRKRDADKLKKLKIWFDQQNSWMRNMIIKNKSDPMWRHVGLIMAQFDGLVAGYKSVAKMDLDVFAFQVLNGAGDLLDLLSVIDPASSADWTQMTRSQVLSYVQDRGMCSALIKVLGAYEDVLCPIQAGLCIKPL</sequence>
<dbReference type="Gene3D" id="2.10.70.60">
    <property type="entry name" value="Phospholipase B-like, domain 1"/>
    <property type="match status" value="1"/>
</dbReference>
<dbReference type="Proteomes" id="UP000005408">
    <property type="component" value="Unassembled WGS sequence"/>
</dbReference>
<keyword evidence="9" id="KW-1185">Reference proteome</keyword>
<dbReference type="GO" id="GO:0004620">
    <property type="term" value="F:phospholipase activity"/>
    <property type="evidence" value="ECO:0007669"/>
    <property type="project" value="InterPro"/>
</dbReference>
<feature type="chain" id="PRO_5036519122" description="Phospholipase B-like" evidence="7">
    <location>
        <begin position="21"/>
        <end position="238"/>
    </location>
</feature>
<evidence type="ECO:0000313" key="9">
    <source>
        <dbReference type="Proteomes" id="UP000005408"/>
    </source>
</evidence>